<organism evidence="1 2">
    <name type="scientific">Candidatus Methanoperedens nitratireducens</name>
    <dbReference type="NCBI Taxonomy" id="1392998"/>
    <lineage>
        <taxon>Archaea</taxon>
        <taxon>Methanobacteriati</taxon>
        <taxon>Methanobacteriota</taxon>
        <taxon>Stenosarchaea group</taxon>
        <taxon>Methanomicrobia</taxon>
        <taxon>Methanosarcinales</taxon>
        <taxon>ANME-2 cluster</taxon>
        <taxon>Candidatus Methanoperedentaceae</taxon>
        <taxon>Candidatus Methanoperedens</taxon>
    </lineage>
</organism>
<protein>
    <submittedName>
        <fullName evidence="1">Uncharacterized protein</fullName>
    </submittedName>
</protein>
<sequence>MLKLRQYEKELIKVVNKLPEDKIIEVIDFAKYLKSQHPDTSKSQIDESSLLLQQRSLSKIWDSPEEDIYDL</sequence>
<comment type="caution">
    <text evidence="1">The sequence shown here is derived from an EMBL/GenBank/DDBJ whole genome shotgun (WGS) entry which is preliminary data.</text>
</comment>
<reference evidence="1 2" key="1">
    <citation type="submission" date="2015-09" db="EMBL/GenBank/DDBJ databases">
        <title>A metagenomics-based metabolic model of nitrate-dependent anaerobic oxidation of methane by Methanoperedens-like archaea.</title>
        <authorList>
            <person name="Arshad A."/>
            <person name="Speth D.R."/>
            <person name="De Graaf R.M."/>
            <person name="Op Den Camp H.J."/>
            <person name="Jetten M.S."/>
            <person name="Welte C.U."/>
        </authorList>
    </citation>
    <scope>NUCLEOTIDE SEQUENCE [LARGE SCALE GENOMIC DNA]</scope>
</reference>
<evidence type="ECO:0000313" key="1">
    <source>
        <dbReference type="EMBL" id="KPQ41597.1"/>
    </source>
</evidence>
<gene>
    <name evidence="1" type="ORF">MPEBLZ_03844</name>
</gene>
<evidence type="ECO:0000313" key="2">
    <source>
        <dbReference type="Proteomes" id="UP000050360"/>
    </source>
</evidence>
<dbReference type="Proteomes" id="UP000050360">
    <property type="component" value="Unassembled WGS sequence"/>
</dbReference>
<accession>A0A0P7ZDM3</accession>
<dbReference type="AlphaFoldDB" id="A0A0P7ZDM3"/>
<proteinExistence type="predicted"/>
<name>A0A0P7ZDM3_9EURY</name>
<dbReference type="EMBL" id="LKCM01000333">
    <property type="protein sequence ID" value="KPQ41597.1"/>
    <property type="molecule type" value="Genomic_DNA"/>
</dbReference>